<evidence type="ECO:0000313" key="2">
    <source>
        <dbReference type="EMBL" id="CAB3399191.1"/>
    </source>
</evidence>
<name>A0A8S1EGU4_9PELO</name>
<gene>
    <name evidence="2" type="ORF">CBOVIS_LOCUS2355</name>
</gene>
<keyword evidence="1" id="KW-0732">Signal</keyword>
<sequence length="227" mass="25959">MMNGFLLLGIFVSSISAQKLIAVINDNCPPDIYKPTDKIHFTENGKLHFFFSRNSTVTFRSITETDSVFNGKYEVDRGTVITRTITKNKKITKHELEVTVAGEENTIRYVLIVTKIKRKMTKMTCDPKEYTTNENIKISDIPPNVYFNYLTTENDILRVSRKNTGIDFQHVLINSTNYANATKTYKVPQNQKFNIDVKAGQEGYIVFKVGGNAKMEYPNVLSFLEIM</sequence>
<protein>
    <recommendedName>
        <fullName evidence="4">Cadherin-like beta sandwich domain-containing protein</fullName>
    </recommendedName>
</protein>
<dbReference type="AlphaFoldDB" id="A0A8S1EGU4"/>
<comment type="caution">
    <text evidence="2">The sequence shown here is derived from an EMBL/GenBank/DDBJ whole genome shotgun (WGS) entry which is preliminary data.</text>
</comment>
<accession>A0A8S1EGU4</accession>
<feature type="chain" id="PRO_5035754228" description="Cadherin-like beta sandwich domain-containing protein" evidence="1">
    <location>
        <begin position="18"/>
        <end position="227"/>
    </location>
</feature>
<organism evidence="2 3">
    <name type="scientific">Caenorhabditis bovis</name>
    <dbReference type="NCBI Taxonomy" id="2654633"/>
    <lineage>
        <taxon>Eukaryota</taxon>
        <taxon>Metazoa</taxon>
        <taxon>Ecdysozoa</taxon>
        <taxon>Nematoda</taxon>
        <taxon>Chromadorea</taxon>
        <taxon>Rhabditida</taxon>
        <taxon>Rhabditina</taxon>
        <taxon>Rhabditomorpha</taxon>
        <taxon>Rhabditoidea</taxon>
        <taxon>Rhabditidae</taxon>
        <taxon>Peloderinae</taxon>
        <taxon>Caenorhabditis</taxon>
    </lineage>
</organism>
<reference evidence="2 3" key="1">
    <citation type="submission" date="2020-04" db="EMBL/GenBank/DDBJ databases">
        <authorList>
            <person name="Laetsch R D."/>
            <person name="Stevens L."/>
            <person name="Kumar S."/>
            <person name="Blaxter L. M."/>
        </authorList>
    </citation>
    <scope>NUCLEOTIDE SEQUENCE [LARGE SCALE GENOMIC DNA]</scope>
</reference>
<proteinExistence type="predicted"/>
<dbReference type="EMBL" id="CADEPM010000002">
    <property type="protein sequence ID" value="CAB3399191.1"/>
    <property type="molecule type" value="Genomic_DNA"/>
</dbReference>
<evidence type="ECO:0008006" key="4">
    <source>
        <dbReference type="Google" id="ProtNLM"/>
    </source>
</evidence>
<evidence type="ECO:0000313" key="3">
    <source>
        <dbReference type="Proteomes" id="UP000494206"/>
    </source>
</evidence>
<keyword evidence="3" id="KW-1185">Reference proteome</keyword>
<evidence type="ECO:0000256" key="1">
    <source>
        <dbReference type="SAM" id="SignalP"/>
    </source>
</evidence>
<feature type="signal peptide" evidence="1">
    <location>
        <begin position="1"/>
        <end position="17"/>
    </location>
</feature>
<dbReference type="Proteomes" id="UP000494206">
    <property type="component" value="Unassembled WGS sequence"/>
</dbReference>